<keyword evidence="2" id="KW-0472">Membrane</keyword>
<feature type="region of interest" description="Disordered" evidence="1">
    <location>
        <begin position="97"/>
        <end position="122"/>
    </location>
</feature>
<dbReference type="Proteomes" id="UP000319818">
    <property type="component" value="Unassembled WGS sequence"/>
</dbReference>
<feature type="compositionally biased region" description="Polar residues" evidence="1">
    <location>
        <begin position="102"/>
        <end position="113"/>
    </location>
</feature>
<sequence length="259" mass="26725">MPQPTAPRSSPTAESATAEPEVTAPAKAVDLTVNKVLAGAGAAATSAVLGSFFGATGTVTGAALGSVASTVATTLYQRSLDRTRDTILARVRITPGRRTDLSDTPTVQLTAPTPTDPGDSATTQLQVEPVLRRPRRFWIYAAATVVVFAIGLLVVTGLEWAKGASLTTGQPGTSVGRVLTPPAADQEDESTSEPTSEQPTPSSEPTTEPESTSESTSSTEPTPTSEPRSGTESTRERGSGTATPQPTPEIRIPDLQEGD</sequence>
<dbReference type="EMBL" id="VFPH01000003">
    <property type="protein sequence ID" value="TQM35598.1"/>
    <property type="molecule type" value="Genomic_DNA"/>
</dbReference>
<gene>
    <name evidence="3" type="ORF">FB388_7034</name>
</gene>
<evidence type="ECO:0000313" key="3">
    <source>
        <dbReference type="EMBL" id="TQM35598.1"/>
    </source>
</evidence>
<feature type="region of interest" description="Disordered" evidence="1">
    <location>
        <begin position="1"/>
        <end position="23"/>
    </location>
</feature>
<reference evidence="3 4" key="1">
    <citation type="submission" date="2019-06" db="EMBL/GenBank/DDBJ databases">
        <title>Sequencing the genomes of 1000 actinobacteria strains.</title>
        <authorList>
            <person name="Klenk H.-P."/>
        </authorList>
    </citation>
    <scope>NUCLEOTIDE SEQUENCE [LARGE SCALE GENOMIC DNA]</scope>
    <source>
        <strain evidence="3 4">DSM 45511</strain>
    </source>
</reference>
<comment type="caution">
    <text evidence="3">The sequence shown here is derived from an EMBL/GenBank/DDBJ whole genome shotgun (WGS) entry which is preliminary data.</text>
</comment>
<dbReference type="OrthoDB" id="3694898at2"/>
<feature type="region of interest" description="Disordered" evidence="1">
    <location>
        <begin position="165"/>
        <end position="259"/>
    </location>
</feature>
<protein>
    <submittedName>
        <fullName evidence="3">Uncharacterized protein</fullName>
    </submittedName>
</protein>
<organism evidence="3 4">
    <name type="scientific">Pseudonocardia cypriaca</name>
    <dbReference type="NCBI Taxonomy" id="882449"/>
    <lineage>
        <taxon>Bacteria</taxon>
        <taxon>Bacillati</taxon>
        <taxon>Actinomycetota</taxon>
        <taxon>Actinomycetes</taxon>
        <taxon>Pseudonocardiales</taxon>
        <taxon>Pseudonocardiaceae</taxon>
        <taxon>Pseudonocardia</taxon>
    </lineage>
</organism>
<feature type="compositionally biased region" description="Low complexity" evidence="1">
    <location>
        <begin position="192"/>
        <end position="232"/>
    </location>
</feature>
<evidence type="ECO:0000256" key="1">
    <source>
        <dbReference type="SAM" id="MobiDB-lite"/>
    </source>
</evidence>
<proteinExistence type="predicted"/>
<keyword evidence="2" id="KW-0812">Transmembrane</keyword>
<evidence type="ECO:0000256" key="2">
    <source>
        <dbReference type="SAM" id="Phobius"/>
    </source>
</evidence>
<evidence type="ECO:0000313" key="4">
    <source>
        <dbReference type="Proteomes" id="UP000319818"/>
    </source>
</evidence>
<name>A0A543FP33_9PSEU</name>
<feature type="transmembrane region" description="Helical" evidence="2">
    <location>
        <begin position="137"/>
        <end position="158"/>
    </location>
</feature>
<accession>A0A543FP33</accession>
<dbReference type="RefSeq" id="WP_142106918.1">
    <property type="nucleotide sequence ID" value="NZ_VFPH01000003.1"/>
</dbReference>
<dbReference type="AlphaFoldDB" id="A0A543FP33"/>
<feature type="compositionally biased region" description="Polar residues" evidence="1">
    <location>
        <begin position="1"/>
        <end position="15"/>
    </location>
</feature>
<keyword evidence="4" id="KW-1185">Reference proteome</keyword>
<keyword evidence="2" id="KW-1133">Transmembrane helix</keyword>